<dbReference type="GO" id="GO:0004825">
    <property type="term" value="F:methionine-tRNA ligase activity"/>
    <property type="evidence" value="ECO:0007669"/>
    <property type="project" value="UniProtKB-EC"/>
</dbReference>
<reference evidence="16 17" key="1">
    <citation type="submission" date="2019-06" db="EMBL/GenBank/DDBJ databases">
        <title>Streptomyces sporangiiformans sp. nov., a novel actinomycete isolated from soil in Mount Song.</title>
        <authorList>
            <person name="Han L."/>
        </authorList>
    </citation>
    <scope>NUCLEOTIDE SEQUENCE [LARGE SCALE GENOMIC DNA]</scope>
    <source>
        <strain evidence="16 17">NEAU-SSA 1</strain>
    </source>
</reference>
<dbReference type="PANTHER" id="PTHR45765:SF1">
    <property type="entry name" value="METHIONINE--TRNA LIGASE, CYTOPLASMIC"/>
    <property type="match status" value="1"/>
</dbReference>
<dbReference type="GO" id="GO:0006431">
    <property type="term" value="P:methionyl-tRNA aminoacylation"/>
    <property type="evidence" value="ECO:0007669"/>
    <property type="project" value="TreeGrafter"/>
</dbReference>
<evidence type="ECO:0000256" key="14">
    <source>
        <dbReference type="SAM" id="MobiDB-lite"/>
    </source>
</evidence>
<keyword evidence="3" id="KW-0596">Phosphopantetheine</keyword>
<dbReference type="InterPro" id="IPR036736">
    <property type="entry name" value="ACP-like_sf"/>
</dbReference>
<dbReference type="Gene3D" id="1.10.730.10">
    <property type="entry name" value="Isoleucyl-tRNA Synthetase, Domain 1"/>
    <property type="match status" value="1"/>
</dbReference>
<comment type="catalytic activity">
    <reaction evidence="12">
        <text>tRNA(Met) + L-methionine + ATP = L-methionyl-tRNA(Met) + AMP + diphosphate</text>
        <dbReference type="Rhea" id="RHEA:13481"/>
        <dbReference type="Rhea" id="RHEA-COMP:9667"/>
        <dbReference type="Rhea" id="RHEA-COMP:9698"/>
        <dbReference type="ChEBI" id="CHEBI:30616"/>
        <dbReference type="ChEBI" id="CHEBI:33019"/>
        <dbReference type="ChEBI" id="CHEBI:57844"/>
        <dbReference type="ChEBI" id="CHEBI:78442"/>
        <dbReference type="ChEBI" id="CHEBI:78530"/>
        <dbReference type="ChEBI" id="CHEBI:456215"/>
        <dbReference type="EC" id="6.1.1.10"/>
    </reaction>
</comment>
<dbReference type="Gene3D" id="1.10.1200.10">
    <property type="entry name" value="ACP-like"/>
    <property type="match status" value="1"/>
</dbReference>
<dbReference type="SMART" id="SM00823">
    <property type="entry name" value="PKS_PP"/>
    <property type="match status" value="1"/>
</dbReference>
<dbReference type="PROSITE" id="PS00178">
    <property type="entry name" value="AA_TRNA_LIGASE_I"/>
    <property type="match status" value="1"/>
</dbReference>
<dbReference type="Proteomes" id="UP000317378">
    <property type="component" value="Unassembled WGS sequence"/>
</dbReference>
<dbReference type="InterPro" id="IPR020806">
    <property type="entry name" value="PKS_PP-bd"/>
</dbReference>
<dbReference type="Gene3D" id="2.20.28.20">
    <property type="entry name" value="Methionyl-tRNA synthetase, Zn-domain"/>
    <property type="match status" value="1"/>
</dbReference>
<name>A0A505DEG1_9ACTN</name>
<dbReference type="InterPro" id="IPR041872">
    <property type="entry name" value="Anticodon_Met"/>
</dbReference>
<dbReference type="GO" id="GO:0017000">
    <property type="term" value="P:antibiotic biosynthetic process"/>
    <property type="evidence" value="ECO:0007669"/>
    <property type="project" value="UniProtKB-ARBA"/>
</dbReference>
<comment type="similarity">
    <text evidence="2">Belongs to the class-I aminoacyl-tRNA synthetase family. MetG type 1 subfamily.</text>
</comment>
<accession>A0A505DEG1</accession>
<dbReference type="EMBL" id="VCHX02000129">
    <property type="protein sequence ID" value="TPQ20892.1"/>
    <property type="molecule type" value="Genomic_DNA"/>
</dbReference>
<evidence type="ECO:0000313" key="17">
    <source>
        <dbReference type="Proteomes" id="UP000317378"/>
    </source>
</evidence>
<evidence type="ECO:0000259" key="15">
    <source>
        <dbReference type="PROSITE" id="PS50075"/>
    </source>
</evidence>
<evidence type="ECO:0000313" key="16">
    <source>
        <dbReference type="EMBL" id="TPQ20892.1"/>
    </source>
</evidence>
<dbReference type="Pfam" id="PF19303">
    <property type="entry name" value="Anticodon_3"/>
    <property type="match status" value="1"/>
</dbReference>
<dbReference type="InterPro" id="IPR011051">
    <property type="entry name" value="RmlC_Cupin_sf"/>
</dbReference>
<dbReference type="InterPro" id="IPR013096">
    <property type="entry name" value="Cupin_2"/>
</dbReference>
<dbReference type="AlphaFoldDB" id="A0A505DEG1"/>
<evidence type="ECO:0000256" key="9">
    <source>
        <dbReference type="ARBA" id="ARBA00022917"/>
    </source>
</evidence>
<sequence length="780" mass="84529">MKISNYSAAELQTSYGIDVTSLDTGAAARLGVAAAWVSVEPGARSDAHQHDETETWVIVSGSGDLTVDAERHPVHASTVVQFEPFETHSVENTGDTDLLLLSLYWRDAERAVRAARDTGHRRFGSRPLFVFSSAPTPNGDLHLGHLSGPFFGADVFVRYQRMNGADAWHITGSDDYQNYVVAAAGREGREPAETAAHYSAEILATLRLMDIDVHQYTATSQDDAYPDALRAFFSRLTASGAVAPRAGAALFDAVSGEYLYESGVTGRCPTCGEDCGGNVCEVCLEPNVCTDLIDPRSTASDAPPREGTATRYTLPLHRLAKDITAHQRLGRVPAPVKELAERLSRREHLDIPVTHSATWGVQPAETAVEGQVIWSWLDYAFSILYGIEAVGRDLGRSWKANEPEQDWKIVHFLGSDGSFFHPMFVPALYRLAHPDWTPDIDYNINEFYLLDDSKFSTSRRHVIWGKDILSPRTVDAIRFYLALTRPEGRRTNFERGAYETYIRQTLIGTWQGWLNGLGDRIEKRYGSTAPDAGTWTPEHAAFVARLETRLSAVTGSLGQDGFSLNHAAEALNGIVEDVTAFARLQAPAADVESCKDEARTAIALELAAARLLATCAAPVMPRFAARLAAALGGPPPAEWPSTVNLVPAGTAVDLARQEFFADPGDQAPDPDSAPRPGLERAAPEAAASKGEASPLLPWLSNLVRQALRLPADEPVRDTSPVQLGMESLQAIALQYQITEHVGADVPIEDLLGAKTVADLAALIADGVDPDVVAAHQEVTA</sequence>
<gene>
    <name evidence="16" type="ORF">FGD71_018075</name>
</gene>
<evidence type="ECO:0000256" key="2">
    <source>
        <dbReference type="ARBA" id="ARBA00008258"/>
    </source>
</evidence>
<evidence type="ECO:0000256" key="10">
    <source>
        <dbReference type="ARBA" id="ARBA00023146"/>
    </source>
</evidence>
<dbReference type="PANTHER" id="PTHR45765">
    <property type="entry name" value="METHIONINE--TRNA LIGASE"/>
    <property type="match status" value="1"/>
</dbReference>
<dbReference type="SUPFAM" id="SSF47323">
    <property type="entry name" value="Anticodon-binding domain of a subclass of class I aminoacyl-tRNA synthetases"/>
    <property type="match status" value="1"/>
</dbReference>
<evidence type="ECO:0000256" key="4">
    <source>
        <dbReference type="ARBA" id="ARBA00022490"/>
    </source>
</evidence>
<dbReference type="InterPro" id="IPR009080">
    <property type="entry name" value="tRNAsynth_Ia_anticodon-bd"/>
</dbReference>
<evidence type="ECO:0000256" key="5">
    <source>
        <dbReference type="ARBA" id="ARBA00022553"/>
    </source>
</evidence>
<comment type="caution">
    <text evidence="16">The sequence shown here is derived from an EMBL/GenBank/DDBJ whole genome shotgun (WGS) entry which is preliminary data.</text>
</comment>
<keyword evidence="6 13" id="KW-0436">Ligase</keyword>
<dbReference type="PROSITE" id="PS50075">
    <property type="entry name" value="CARRIER"/>
    <property type="match status" value="1"/>
</dbReference>
<keyword evidence="10 13" id="KW-0030">Aminoacyl-tRNA synthetase</keyword>
<evidence type="ECO:0000256" key="1">
    <source>
        <dbReference type="ARBA" id="ARBA00004496"/>
    </source>
</evidence>
<keyword evidence="17" id="KW-1185">Reference proteome</keyword>
<dbReference type="GO" id="GO:0031177">
    <property type="term" value="F:phosphopantetheine binding"/>
    <property type="evidence" value="ECO:0007669"/>
    <property type="project" value="InterPro"/>
</dbReference>
<keyword evidence="4" id="KW-0963">Cytoplasm</keyword>
<proteinExistence type="inferred from homology"/>
<dbReference type="Gene3D" id="3.40.50.620">
    <property type="entry name" value="HUPs"/>
    <property type="match status" value="1"/>
</dbReference>
<feature type="domain" description="Carrier" evidence="15">
    <location>
        <begin position="693"/>
        <end position="767"/>
    </location>
</feature>
<dbReference type="RefSeq" id="WP_119101482.1">
    <property type="nucleotide sequence ID" value="NZ_QXMJ01000129.1"/>
</dbReference>
<dbReference type="Pfam" id="PF09334">
    <property type="entry name" value="tRNA-synt_1g"/>
    <property type="match status" value="1"/>
</dbReference>
<evidence type="ECO:0000256" key="11">
    <source>
        <dbReference type="ARBA" id="ARBA00030904"/>
    </source>
</evidence>
<dbReference type="Pfam" id="PF00550">
    <property type="entry name" value="PP-binding"/>
    <property type="match status" value="1"/>
</dbReference>
<evidence type="ECO:0000256" key="7">
    <source>
        <dbReference type="ARBA" id="ARBA00022741"/>
    </source>
</evidence>
<dbReference type="OrthoDB" id="9810191at2"/>
<evidence type="ECO:0000256" key="13">
    <source>
        <dbReference type="RuleBase" id="RU363039"/>
    </source>
</evidence>
<comment type="subcellular location">
    <subcellularLocation>
        <location evidence="1">Cytoplasm</location>
    </subcellularLocation>
</comment>
<keyword evidence="7 13" id="KW-0547">Nucleotide-binding</keyword>
<dbReference type="InterPro" id="IPR023458">
    <property type="entry name" value="Met-tRNA_ligase_1"/>
</dbReference>
<dbReference type="InterPro" id="IPR001412">
    <property type="entry name" value="aa-tRNA-synth_I_CS"/>
</dbReference>
<organism evidence="16 17">
    <name type="scientific">Streptomyces sporangiiformans</name>
    <dbReference type="NCBI Taxonomy" id="2315329"/>
    <lineage>
        <taxon>Bacteria</taxon>
        <taxon>Bacillati</taxon>
        <taxon>Actinomycetota</taxon>
        <taxon>Actinomycetes</taxon>
        <taxon>Kitasatosporales</taxon>
        <taxon>Streptomycetaceae</taxon>
        <taxon>Streptomyces</taxon>
    </lineage>
</organism>
<dbReference type="InterPro" id="IPR014729">
    <property type="entry name" value="Rossmann-like_a/b/a_fold"/>
</dbReference>
<keyword evidence="5" id="KW-0597">Phosphoprotein</keyword>
<evidence type="ECO:0000256" key="8">
    <source>
        <dbReference type="ARBA" id="ARBA00022840"/>
    </source>
</evidence>
<dbReference type="Pfam" id="PF07883">
    <property type="entry name" value="Cupin_2"/>
    <property type="match status" value="1"/>
</dbReference>
<feature type="region of interest" description="Disordered" evidence="14">
    <location>
        <begin position="661"/>
        <end position="689"/>
    </location>
</feature>
<dbReference type="SUPFAM" id="SSF52374">
    <property type="entry name" value="Nucleotidylyl transferase"/>
    <property type="match status" value="1"/>
</dbReference>
<protein>
    <recommendedName>
        <fullName evidence="11">Methionyl-tRNA synthetase</fullName>
    </recommendedName>
</protein>
<dbReference type="InterPro" id="IPR029038">
    <property type="entry name" value="MetRS_Zn"/>
</dbReference>
<keyword evidence="8 13" id="KW-0067">ATP-binding</keyword>
<dbReference type="SUPFAM" id="SSF51182">
    <property type="entry name" value="RmlC-like cupins"/>
    <property type="match status" value="1"/>
</dbReference>
<evidence type="ECO:0000256" key="12">
    <source>
        <dbReference type="ARBA" id="ARBA00047364"/>
    </source>
</evidence>
<dbReference type="InterPro" id="IPR009081">
    <property type="entry name" value="PP-bd_ACP"/>
</dbReference>
<dbReference type="GO" id="GO:0005524">
    <property type="term" value="F:ATP binding"/>
    <property type="evidence" value="ECO:0007669"/>
    <property type="project" value="UniProtKB-KW"/>
</dbReference>
<dbReference type="InterPro" id="IPR014710">
    <property type="entry name" value="RmlC-like_jellyroll"/>
</dbReference>
<dbReference type="InterPro" id="IPR015413">
    <property type="entry name" value="Methionyl/Leucyl_tRNA_Synth"/>
</dbReference>
<evidence type="ECO:0000256" key="6">
    <source>
        <dbReference type="ARBA" id="ARBA00022598"/>
    </source>
</evidence>
<dbReference type="SUPFAM" id="SSF47336">
    <property type="entry name" value="ACP-like"/>
    <property type="match status" value="1"/>
</dbReference>
<dbReference type="Gene3D" id="2.60.120.10">
    <property type="entry name" value="Jelly Rolls"/>
    <property type="match status" value="1"/>
</dbReference>
<evidence type="ECO:0000256" key="3">
    <source>
        <dbReference type="ARBA" id="ARBA00022450"/>
    </source>
</evidence>
<dbReference type="GO" id="GO:0005829">
    <property type="term" value="C:cytosol"/>
    <property type="evidence" value="ECO:0007669"/>
    <property type="project" value="TreeGrafter"/>
</dbReference>
<keyword evidence="9 13" id="KW-0648">Protein biosynthesis</keyword>